<dbReference type="GO" id="GO:0010181">
    <property type="term" value="F:FMN binding"/>
    <property type="evidence" value="ECO:0007669"/>
    <property type="project" value="InterPro"/>
</dbReference>
<accession>A0A0M2NEJ0</accession>
<protein>
    <recommendedName>
        <fullName evidence="1">Flavodoxin-like domain-containing protein</fullName>
    </recommendedName>
</protein>
<dbReference type="InterPro" id="IPR029039">
    <property type="entry name" value="Flavoprotein-like_sf"/>
</dbReference>
<dbReference type="InterPro" id="IPR008254">
    <property type="entry name" value="Flavodoxin/NO_synth"/>
</dbReference>
<dbReference type="PANTHER" id="PTHR38030:SF2">
    <property type="entry name" value="PROTOPORPHYRINOGEN IX DEHYDROGENASE [QUINONE]"/>
    <property type="match status" value="1"/>
</dbReference>
<proteinExistence type="predicted"/>
<dbReference type="PANTHER" id="PTHR38030">
    <property type="entry name" value="PROTOPORPHYRINOGEN IX DEHYDROGENASE [MENAQUINONE]"/>
    <property type="match status" value="1"/>
</dbReference>
<dbReference type="GO" id="GO:0070819">
    <property type="term" value="F:menaquinone-dependent protoporphyrinogen oxidase activity"/>
    <property type="evidence" value="ECO:0007669"/>
    <property type="project" value="TreeGrafter"/>
</dbReference>
<dbReference type="STRING" id="270498.CHK_2964"/>
<dbReference type="Gene3D" id="3.40.50.360">
    <property type="match status" value="1"/>
</dbReference>
<evidence type="ECO:0000259" key="1">
    <source>
        <dbReference type="PROSITE" id="PS50902"/>
    </source>
</evidence>
<evidence type="ECO:0000313" key="2">
    <source>
        <dbReference type="EMBL" id="KKI49386.1"/>
    </source>
</evidence>
<dbReference type="OrthoDB" id="2146857at2"/>
<dbReference type="Proteomes" id="UP000034076">
    <property type="component" value="Unassembled WGS sequence"/>
</dbReference>
<dbReference type="EMBL" id="LAYJ01000133">
    <property type="protein sequence ID" value="KKI49386.1"/>
    <property type="molecule type" value="Genomic_DNA"/>
</dbReference>
<reference evidence="2 3" key="1">
    <citation type="submission" date="2015-04" db="EMBL/GenBank/DDBJ databases">
        <title>Draft genome sequence of bacteremic isolate Catabacter hongkongensis type strain HKU16T.</title>
        <authorList>
            <person name="Lau S.K."/>
            <person name="Teng J.L."/>
            <person name="Huang Y."/>
            <person name="Curreem S.O."/>
            <person name="Tsui S.K."/>
            <person name="Woo P.C."/>
        </authorList>
    </citation>
    <scope>NUCLEOTIDE SEQUENCE [LARGE SCALE GENOMIC DNA]</scope>
    <source>
        <strain evidence="2 3">HKU16</strain>
    </source>
</reference>
<organism evidence="2 3">
    <name type="scientific">Christensenella hongkongensis</name>
    <dbReference type="NCBI Taxonomy" id="270498"/>
    <lineage>
        <taxon>Bacteria</taxon>
        <taxon>Bacillati</taxon>
        <taxon>Bacillota</taxon>
        <taxon>Clostridia</taxon>
        <taxon>Christensenellales</taxon>
        <taxon>Christensenellaceae</taxon>
        <taxon>Christensenella</taxon>
    </lineage>
</organism>
<name>A0A0M2NEJ0_9FIRM</name>
<dbReference type="Pfam" id="PF12724">
    <property type="entry name" value="Flavodoxin_5"/>
    <property type="match status" value="1"/>
</dbReference>
<dbReference type="InterPro" id="IPR001226">
    <property type="entry name" value="Flavodoxin_CS"/>
</dbReference>
<feature type="domain" description="Flavodoxin-like" evidence="1">
    <location>
        <begin position="4"/>
        <end position="151"/>
    </location>
</feature>
<keyword evidence="3" id="KW-1185">Reference proteome</keyword>
<dbReference type="PROSITE" id="PS50902">
    <property type="entry name" value="FLAVODOXIN_LIKE"/>
    <property type="match status" value="1"/>
</dbReference>
<comment type="caution">
    <text evidence="2">The sequence shown here is derived from an EMBL/GenBank/DDBJ whole genome shotgun (WGS) entry which is preliminary data.</text>
</comment>
<evidence type="ECO:0000313" key="3">
    <source>
        <dbReference type="Proteomes" id="UP000034076"/>
    </source>
</evidence>
<dbReference type="InterPro" id="IPR052200">
    <property type="entry name" value="Protoporphyrinogen_IX_DH"/>
</dbReference>
<dbReference type="GO" id="GO:0006783">
    <property type="term" value="P:heme biosynthetic process"/>
    <property type="evidence" value="ECO:0007669"/>
    <property type="project" value="TreeGrafter"/>
</dbReference>
<dbReference type="GO" id="GO:0016651">
    <property type="term" value="F:oxidoreductase activity, acting on NAD(P)H"/>
    <property type="evidence" value="ECO:0007669"/>
    <property type="project" value="UniProtKB-ARBA"/>
</dbReference>
<dbReference type="AlphaFoldDB" id="A0A0M2NEJ0"/>
<dbReference type="RefSeq" id="WP_046444741.1">
    <property type="nucleotide sequence ID" value="NZ_CAUERS010000058.1"/>
</dbReference>
<dbReference type="PROSITE" id="PS00201">
    <property type="entry name" value="FLAVODOXIN"/>
    <property type="match status" value="1"/>
</dbReference>
<gene>
    <name evidence="2" type="ORF">CHK_2964</name>
</gene>
<dbReference type="PATRIC" id="fig|270498.16.peg.3057"/>
<dbReference type="SUPFAM" id="SSF52218">
    <property type="entry name" value="Flavoproteins"/>
    <property type="match status" value="1"/>
</dbReference>
<dbReference type="GO" id="GO:0009055">
    <property type="term" value="F:electron transfer activity"/>
    <property type="evidence" value="ECO:0007669"/>
    <property type="project" value="InterPro"/>
</dbReference>
<sequence>MKQIVVVYRSKYGSTKKYAEWIARELGATLCTQKEASLKSLLQYDVIIYGGGLYAGGIAGFPKIKKHFPGFTGKNLVLFAVGSSPASDEVVNEVKKHNLTTTMQNIPLFYLRGALDYDSMTARDKLLMNMLKKMLEKRKATEKADWENGLLAHFYEKNDFTDIGNIQPLVEYVKGLE</sequence>
<dbReference type="InterPro" id="IPR026816">
    <property type="entry name" value="Flavodoxin_dom"/>
</dbReference>